<dbReference type="EMBL" id="CP009961">
    <property type="protein sequence ID" value="AKG39298.1"/>
    <property type="molecule type" value="Genomic_DNA"/>
</dbReference>
<proteinExistence type="predicted"/>
<dbReference type="NCBIfam" id="NF004996">
    <property type="entry name" value="PRK06381.1"/>
    <property type="match status" value="1"/>
</dbReference>
<gene>
    <name evidence="5" type="ORF">MA03_01680</name>
</gene>
<dbReference type="STRING" id="1550241.MA03_01680"/>
<name>A0A0F7FJ16_9CREN</name>
<dbReference type="InterPro" id="IPR001926">
    <property type="entry name" value="TrpB-like_PALP"/>
</dbReference>
<feature type="domain" description="Tryptophan synthase beta chain-like PALP" evidence="4">
    <location>
        <begin position="18"/>
        <end position="321"/>
    </location>
</feature>
<evidence type="ECO:0000256" key="3">
    <source>
        <dbReference type="ARBA" id="ARBA00023239"/>
    </source>
</evidence>
<organism evidence="5 6">
    <name type="scientific">Infirmifilum uzonense</name>
    <dbReference type="NCBI Taxonomy" id="1550241"/>
    <lineage>
        <taxon>Archaea</taxon>
        <taxon>Thermoproteota</taxon>
        <taxon>Thermoprotei</taxon>
        <taxon>Thermofilales</taxon>
        <taxon>Thermofilaceae</taxon>
        <taxon>Infirmifilum</taxon>
    </lineage>
</organism>
<dbReference type="Pfam" id="PF00291">
    <property type="entry name" value="PALP"/>
    <property type="match status" value="1"/>
</dbReference>
<dbReference type="RefSeq" id="WP_052884859.1">
    <property type="nucleotide sequence ID" value="NZ_CP009961.1"/>
</dbReference>
<dbReference type="PANTHER" id="PTHR48078">
    <property type="entry name" value="THREONINE DEHYDRATASE, MITOCHONDRIAL-RELATED"/>
    <property type="match status" value="1"/>
</dbReference>
<keyword evidence="2" id="KW-0663">Pyridoxal phosphate</keyword>
<keyword evidence="3" id="KW-0456">Lyase</keyword>
<dbReference type="GO" id="GO:0004794">
    <property type="term" value="F:threonine deaminase activity"/>
    <property type="evidence" value="ECO:0007669"/>
    <property type="project" value="TreeGrafter"/>
</dbReference>
<accession>A0A0F7FJ16</accession>
<dbReference type="InterPro" id="IPR036052">
    <property type="entry name" value="TrpB-like_PALP_sf"/>
</dbReference>
<sequence>MEDDSSSKYLVSKLLGLHTPFYRLRTLNKLFSLDSSLIYVKYEGINPTGTHKDRAARAHVARAIQLGRDTITVGTCGNYGAAISYFARLAGVRAVIFVPRSYENSRVDEIKRNGARVVFVDGTYEEAVMLSSRAAKANEWYDANPGNSTDQVSFEAYSSIAWEIIRDLGDAPFAVGVPVGNGTTLVGIYEGFRRAYREGLATRVPRLIAGTTSLGNQIAVSWSKGSTTPIPLSPSYVRETPINEPLVSYVSFNAEEALRAIYDTNGRVYAFSDEEMLEMSLMLKAVERIPVLPASVASLLALKSFIKEEEVDGSLVAVITGRWRKIKQ</sequence>
<evidence type="ECO:0000259" key="4">
    <source>
        <dbReference type="Pfam" id="PF00291"/>
    </source>
</evidence>
<dbReference type="AlphaFoldDB" id="A0A0F7FJ16"/>
<comment type="cofactor">
    <cofactor evidence="1">
        <name>pyridoxal 5'-phosphate</name>
        <dbReference type="ChEBI" id="CHEBI:597326"/>
    </cofactor>
</comment>
<evidence type="ECO:0000313" key="6">
    <source>
        <dbReference type="Proteomes" id="UP000067434"/>
    </source>
</evidence>
<reference evidence="5 6" key="1">
    <citation type="journal article" date="2015" name="Stand. Genomic Sci.">
        <title>Complete genome sequence of and proposal of Thermofilum uzonense sp. nov. a novel hyperthermophilic crenarchaeon and emended description of the genus Thermofilum.</title>
        <authorList>
            <person name="Toshchakov S.V."/>
            <person name="Korzhenkov A.A."/>
            <person name="Samarov N.I."/>
            <person name="Mazunin I.O."/>
            <person name="Mozhey O.I."/>
            <person name="Shmyr I.S."/>
            <person name="Derbikova K.S."/>
            <person name="Taranov E.A."/>
            <person name="Dominova I.N."/>
            <person name="Bonch-Osmolovskaya E.A."/>
            <person name="Patrushev M.V."/>
            <person name="Podosokorskaya O.A."/>
            <person name="Kublanov I.V."/>
        </authorList>
    </citation>
    <scope>NUCLEOTIDE SEQUENCE [LARGE SCALE GENOMIC DNA]</scope>
    <source>
        <strain evidence="5 6">1807-2</strain>
    </source>
</reference>
<dbReference type="PATRIC" id="fig|1550241.5.peg.343"/>
<evidence type="ECO:0000313" key="5">
    <source>
        <dbReference type="EMBL" id="AKG39298.1"/>
    </source>
</evidence>
<dbReference type="GeneID" id="25400901"/>
<protein>
    <submittedName>
        <fullName evidence="5">Threonine synthase</fullName>
    </submittedName>
</protein>
<dbReference type="SUPFAM" id="SSF53686">
    <property type="entry name" value="Tryptophan synthase beta subunit-like PLP-dependent enzymes"/>
    <property type="match status" value="1"/>
</dbReference>
<dbReference type="Gene3D" id="3.40.50.1100">
    <property type="match status" value="2"/>
</dbReference>
<keyword evidence="6" id="KW-1185">Reference proteome</keyword>
<dbReference type="GO" id="GO:0003941">
    <property type="term" value="F:L-serine ammonia-lyase activity"/>
    <property type="evidence" value="ECO:0007669"/>
    <property type="project" value="TreeGrafter"/>
</dbReference>
<dbReference type="GO" id="GO:0006567">
    <property type="term" value="P:L-threonine catabolic process"/>
    <property type="evidence" value="ECO:0007669"/>
    <property type="project" value="TreeGrafter"/>
</dbReference>
<evidence type="ECO:0000256" key="1">
    <source>
        <dbReference type="ARBA" id="ARBA00001933"/>
    </source>
</evidence>
<evidence type="ECO:0000256" key="2">
    <source>
        <dbReference type="ARBA" id="ARBA00022898"/>
    </source>
</evidence>
<dbReference type="PANTHER" id="PTHR48078:SF6">
    <property type="entry name" value="L-THREONINE DEHYDRATASE CATABOLIC TDCB"/>
    <property type="match status" value="1"/>
</dbReference>
<dbReference type="OrthoDB" id="6371at2157"/>
<dbReference type="GO" id="GO:0006565">
    <property type="term" value="P:L-serine catabolic process"/>
    <property type="evidence" value="ECO:0007669"/>
    <property type="project" value="TreeGrafter"/>
</dbReference>
<dbReference type="KEGG" id="thf:MA03_01680"/>
<dbReference type="InterPro" id="IPR050147">
    <property type="entry name" value="Ser/Thr_Dehydratase"/>
</dbReference>
<dbReference type="GO" id="GO:0009097">
    <property type="term" value="P:isoleucine biosynthetic process"/>
    <property type="evidence" value="ECO:0007669"/>
    <property type="project" value="TreeGrafter"/>
</dbReference>
<dbReference type="HOGENOM" id="CLU_028142_4_1_2"/>
<dbReference type="Proteomes" id="UP000067434">
    <property type="component" value="Chromosome"/>
</dbReference>